<reference evidence="2" key="1">
    <citation type="journal article" date="2020" name="Fungal Divers.">
        <title>Resolving the Mortierellaceae phylogeny through synthesis of multi-gene phylogenetics and phylogenomics.</title>
        <authorList>
            <person name="Vandepol N."/>
            <person name="Liber J."/>
            <person name="Desiro A."/>
            <person name="Na H."/>
            <person name="Kennedy M."/>
            <person name="Barry K."/>
            <person name="Grigoriev I.V."/>
            <person name="Miller A.N."/>
            <person name="O'Donnell K."/>
            <person name="Stajich J.E."/>
            <person name="Bonito G."/>
        </authorList>
    </citation>
    <scope>NUCLEOTIDE SEQUENCE</scope>
    <source>
        <strain evidence="2">NRRL 28262</strain>
    </source>
</reference>
<name>A0AAD4H905_9FUNG</name>
<proteinExistence type="predicted"/>
<dbReference type="SUPFAM" id="SSF52047">
    <property type="entry name" value="RNI-like"/>
    <property type="match status" value="1"/>
</dbReference>
<keyword evidence="3" id="KW-1185">Reference proteome</keyword>
<dbReference type="AlphaFoldDB" id="A0AAD4H905"/>
<dbReference type="Gene3D" id="3.80.10.10">
    <property type="entry name" value="Ribonuclease Inhibitor"/>
    <property type="match status" value="1"/>
</dbReference>
<organism evidence="2 3">
    <name type="scientific">Linnemannia exigua</name>
    <dbReference type="NCBI Taxonomy" id="604196"/>
    <lineage>
        <taxon>Eukaryota</taxon>
        <taxon>Fungi</taxon>
        <taxon>Fungi incertae sedis</taxon>
        <taxon>Mucoromycota</taxon>
        <taxon>Mortierellomycotina</taxon>
        <taxon>Mortierellomycetes</taxon>
        <taxon>Mortierellales</taxon>
        <taxon>Mortierellaceae</taxon>
        <taxon>Linnemannia</taxon>
    </lineage>
</organism>
<dbReference type="Pfam" id="PF12937">
    <property type="entry name" value="F-box-like"/>
    <property type="match status" value="1"/>
</dbReference>
<protein>
    <recommendedName>
        <fullName evidence="1">F-box domain-containing protein</fullName>
    </recommendedName>
</protein>
<dbReference type="InterPro" id="IPR032675">
    <property type="entry name" value="LRR_dom_sf"/>
</dbReference>
<evidence type="ECO:0000313" key="3">
    <source>
        <dbReference type="Proteomes" id="UP001194580"/>
    </source>
</evidence>
<dbReference type="InterPro" id="IPR001810">
    <property type="entry name" value="F-box_dom"/>
</dbReference>
<sequence>MSITLPPEVLQGCTPHLSRYNLTVCVRVCQGWHSAFNPYLWKDVVLDYIKSRTKKSKAFQRGVEAGALLRSITSLYLGSAPILMDNKEYDYTHILRLFKLCPQLRSLNLSDDMLSRRNPIVQDLIAAIPATVETLDLTVCRIDYEVVERELPGGRGDTARIPRPQPLIPFLPRLTTLNISKFVGVTSSSWSLMFKNCPQLETLRLDRVHLLGASSAISLAARQFCPRLAHCTVYCDKEKALMSKALATFLTASVGGWERIYITAQFDYSFQFGPDCTDVLLRNGSRLKSLVLKCHITMSLECVRKLNLMLPNLVISA</sequence>
<dbReference type="Proteomes" id="UP001194580">
    <property type="component" value="Unassembled WGS sequence"/>
</dbReference>
<evidence type="ECO:0000313" key="2">
    <source>
        <dbReference type="EMBL" id="KAG0279746.1"/>
    </source>
</evidence>
<gene>
    <name evidence="2" type="ORF">BGZ95_000345</name>
</gene>
<evidence type="ECO:0000259" key="1">
    <source>
        <dbReference type="Pfam" id="PF12937"/>
    </source>
</evidence>
<dbReference type="EMBL" id="JAAAIL010000106">
    <property type="protein sequence ID" value="KAG0279746.1"/>
    <property type="molecule type" value="Genomic_DNA"/>
</dbReference>
<feature type="domain" description="F-box" evidence="1">
    <location>
        <begin position="4"/>
        <end position="46"/>
    </location>
</feature>
<comment type="caution">
    <text evidence="2">The sequence shown here is derived from an EMBL/GenBank/DDBJ whole genome shotgun (WGS) entry which is preliminary data.</text>
</comment>
<dbReference type="InterPro" id="IPR036047">
    <property type="entry name" value="F-box-like_dom_sf"/>
</dbReference>
<dbReference type="SUPFAM" id="SSF81383">
    <property type="entry name" value="F-box domain"/>
    <property type="match status" value="1"/>
</dbReference>
<accession>A0AAD4H905</accession>